<reference evidence="4 5" key="1">
    <citation type="journal article" date="2019" name="Sci. Rep.">
        <title>Comparative genomics of chytrid fungi reveal insights into the obligate biotrophic and pathogenic lifestyle of Synchytrium endobioticum.</title>
        <authorList>
            <person name="van de Vossenberg B.T.L.H."/>
            <person name="Warris S."/>
            <person name="Nguyen H.D.T."/>
            <person name="van Gent-Pelzer M.P.E."/>
            <person name="Joly D.L."/>
            <person name="van de Geest H.C."/>
            <person name="Bonants P.J.M."/>
            <person name="Smith D.S."/>
            <person name="Levesque C.A."/>
            <person name="van der Lee T.A.J."/>
        </authorList>
    </citation>
    <scope>NUCLEOTIDE SEQUENCE [LARGE SCALE GENOMIC DNA]</scope>
    <source>
        <strain evidence="4 5">CBS 809.83</strain>
    </source>
</reference>
<dbReference type="InterPro" id="IPR029058">
    <property type="entry name" value="AB_hydrolase_fold"/>
</dbReference>
<organism evidence="4 5">
    <name type="scientific">Powellomyces hirtus</name>
    <dbReference type="NCBI Taxonomy" id="109895"/>
    <lineage>
        <taxon>Eukaryota</taxon>
        <taxon>Fungi</taxon>
        <taxon>Fungi incertae sedis</taxon>
        <taxon>Chytridiomycota</taxon>
        <taxon>Chytridiomycota incertae sedis</taxon>
        <taxon>Chytridiomycetes</taxon>
        <taxon>Spizellomycetales</taxon>
        <taxon>Powellomycetaceae</taxon>
        <taxon>Powellomyces</taxon>
    </lineage>
</organism>
<proteinExistence type="predicted"/>
<comment type="caution">
    <text evidence="4">The sequence shown here is derived from an EMBL/GenBank/DDBJ whole genome shotgun (WGS) entry which is preliminary data.</text>
</comment>
<dbReference type="Gene3D" id="3.40.50.1820">
    <property type="entry name" value="alpha/beta hydrolase"/>
    <property type="match status" value="1"/>
</dbReference>
<evidence type="ECO:0008006" key="6">
    <source>
        <dbReference type="Google" id="ProtNLM"/>
    </source>
</evidence>
<keyword evidence="1" id="KW-0378">Hydrolase</keyword>
<evidence type="ECO:0000256" key="3">
    <source>
        <dbReference type="SAM" id="SignalP"/>
    </source>
</evidence>
<dbReference type="Pfam" id="PF01083">
    <property type="entry name" value="Cutinase"/>
    <property type="match status" value="1"/>
</dbReference>
<name>A0A507E0H8_9FUNG</name>
<keyword evidence="5" id="KW-1185">Reference proteome</keyword>
<sequence>MRISISLAAAAFLASSASVTAIPVQLDASAACPAVELISARGTTEPQIPGSYVLNRGPLAAIARQVPNTAIYNVVYPADTDFNTGPIIGANDLLARLNSRIVACPSTKFVLAGFSQGAMVVQRALPQIPTAAASKITAVIMFGNPNFDASGPCADGTAKGRGHRGTPIPAEWQPKLRDYCNSGDPVCAGGSNWLVHAAYGNGAAANKAVSFVVSLL</sequence>
<dbReference type="InterPro" id="IPR000675">
    <property type="entry name" value="Cutinase/axe"/>
</dbReference>
<keyword evidence="2" id="KW-1015">Disulfide bond</keyword>
<dbReference type="SUPFAM" id="SSF53474">
    <property type="entry name" value="alpha/beta-Hydrolases"/>
    <property type="match status" value="1"/>
</dbReference>
<feature type="chain" id="PRO_5021213642" description="Cutinase" evidence="3">
    <location>
        <begin position="22"/>
        <end position="216"/>
    </location>
</feature>
<dbReference type="PANTHER" id="PTHR33630:SF9">
    <property type="entry name" value="CUTINASE 4"/>
    <property type="match status" value="1"/>
</dbReference>
<feature type="signal peptide" evidence="3">
    <location>
        <begin position="1"/>
        <end position="21"/>
    </location>
</feature>
<dbReference type="STRING" id="109895.A0A507E0H8"/>
<evidence type="ECO:0000313" key="5">
    <source>
        <dbReference type="Proteomes" id="UP000318582"/>
    </source>
</evidence>
<dbReference type="Proteomes" id="UP000318582">
    <property type="component" value="Unassembled WGS sequence"/>
</dbReference>
<evidence type="ECO:0000256" key="1">
    <source>
        <dbReference type="ARBA" id="ARBA00022801"/>
    </source>
</evidence>
<dbReference type="AlphaFoldDB" id="A0A507E0H8"/>
<evidence type="ECO:0000256" key="2">
    <source>
        <dbReference type="ARBA" id="ARBA00023157"/>
    </source>
</evidence>
<dbReference type="GO" id="GO:0052689">
    <property type="term" value="F:carboxylic ester hydrolase activity"/>
    <property type="evidence" value="ECO:0007669"/>
    <property type="project" value="UniProtKB-ARBA"/>
</dbReference>
<dbReference type="EMBL" id="QEAQ01000063">
    <property type="protein sequence ID" value="TPX56885.1"/>
    <property type="molecule type" value="Genomic_DNA"/>
</dbReference>
<accession>A0A507E0H8</accession>
<gene>
    <name evidence="4" type="ORF">PhCBS80983_g04231</name>
</gene>
<evidence type="ECO:0000313" key="4">
    <source>
        <dbReference type="EMBL" id="TPX56885.1"/>
    </source>
</evidence>
<protein>
    <recommendedName>
        <fullName evidence="6">Cutinase</fullName>
    </recommendedName>
</protein>
<dbReference type="SMART" id="SM01110">
    <property type="entry name" value="Cutinase"/>
    <property type="match status" value="1"/>
</dbReference>
<dbReference type="PANTHER" id="PTHR33630">
    <property type="entry name" value="CUTINASE RV1984C-RELATED-RELATED"/>
    <property type="match status" value="1"/>
</dbReference>
<keyword evidence="3" id="KW-0732">Signal</keyword>